<protein>
    <submittedName>
        <fullName evidence="7">Uncharacterized protein</fullName>
    </submittedName>
</protein>
<comment type="subcellular location">
    <subcellularLocation>
        <location evidence="1">Membrane</location>
        <topology evidence="1">Multi-pass membrane protein</topology>
    </subcellularLocation>
</comment>
<dbReference type="AlphaFoldDB" id="A0A4V1J1L6"/>
<dbReference type="SUPFAM" id="SSF103506">
    <property type="entry name" value="Mitochondrial carrier"/>
    <property type="match status" value="1"/>
</dbReference>
<evidence type="ECO:0000256" key="2">
    <source>
        <dbReference type="ARBA" id="ARBA00022692"/>
    </source>
</evidence>
<evidence type="ECO:0000256" key="5">
    <source>
        <dbReference type="SAM" id="MobiDB-lite"/>
    </source>
</evidence>
<feature type="compositionally biased region" description="Polar residues" evidence="5">
    <location>
        <begin position="1"/>
        <end position="15"/>
    </location>
</feature>
<dbReference type="InterPro" id="IPR023395">
    <property type="entry name" value="MCP_dom_sf"/>
</dbReference>
<organism evidence="7 8">
    <name type="scientific">Syncephalis pseudoplumigaleata</name>
    <dbReference type="NCBI Taxonomy" id="1712513"/>
    <lineage>
        <taxon>Eukaryota</taxon>
        <taxon>Fungi</taxon>
        <taxon>Fungi incertae sedis</taxon>
        <taxon>Zoopagomycota</taxon>
        <taxon>Zoopagomycotina</taxon>
        <taxon>Zoopagomycetes</taxon>
        <taxon>Zoopagales</taxon>
        <taxon>Piptocephalidaceae</taxon>
        <taxon>Syncephalis</taxon>
    </lineage>
</organism>
<proteinExistence type="predicted"/>
<feature type="region of interest" description="Disordered" evidence="5">
    <location>
        <begin position="248"/>
        <end position="269"/>
    </location>
</feature>
<reference evidence="8" key="1">
    <citation type="journal article" date="2018" name="Nat. Microbiol.">
        <title>Leveraging single-cell genomics to expand the fungal tree of life.</title>
        <authorList>
            <person name="Ahrendt S.R."/>
            <person name="Quandt C.A."/>
            <person name="Ciobanu D."/>
            <person name="Clum A."/>
            <person name="Salamov A."/>
            <person name="Andreopoulos B."/>
            <person name="Cheng J.F."/>
            <person name="Woyke T."/>
            <person name="Pelin A."/>
            <person name="Henrissat B."/>
            <person name="Reynolds N.K."/>
            <person name="Benny G.L."/>
            <person name="Smith M.E."/>
            <person name="James T.Y."/>
            <person name="Grigoriev I.V."/>
        </authorList>
    </citation>
    <scope>NUCLEOTIDE SEQUENCE [LARGE SCALE GENOMIC DNA]</scope>
    <source>
        <strain evidence="8">Benny S71-1</strain>
    </source>
</reference>
<evidence type="ECO:0000256" key="4">
    <source>
        <dbReference type="ARBA" id="ARBA00023136"/>
    </source>
</evidence>
<sequence>MSTSHSTADTLPHSNRTTAKAATPRTPSYFTAGGASSIATCILLQPLDLLKTRLQQQRQQQQQQPPPPPQTTTTTTEKSNSSTSTGNATVIGQTVVVMLNSSELSANINHQPTRHQSANGTTAQKPPNPFTAANVAIAANVTAAAAETVDEVAVSRRFSGGVLVTVLFIVLAVAVSGMFLWRRKLDRYLSRVEFVHRWLHKRYAVVPHGEPLASSDVRRLDDDAVGQDTQYEMNHFQLIDDDDMLEEYDTTTTTTPPARHTSSNGQHEL</sequence>
<dbReference type="Pfam" id="PF00153">
    <property type="entry name" value="Mito_carr"/>
    <property type="match status" value="1"/>
</dbReference>
<dbReference type="EMBL" id="KZ989729">
    <property type="protein sequence ID" value="RKP25489.1"/>
    <property type="molecule type" value="Genomic_DNA"/>
</dbReference>
<dbReference type="Proteomes" id="UP000278143">
    <property type="component" value="Unassembled WGS sequence"/>
</dbReference>
<keyword evidence="8" id="KW-1185">Reference proteome</keyword>
<feature type="compositionally biased region" description="Polar residues" evidence="5">
    <location>
        <begin position="260"/>
        <end position="269"/>
    </location>
</feature>
<accession>A0A4V1J1L6</accession>
<evidence type="ECO:0000256" key="6">
    <source>
        <dbReference type="SAM" id="Phobius"/>
    </source>
</evidence>
<feature type="transmembrane region" description="Helical" evidence="6">
    <location>
        <begin position="158"/>
        <end position="181"/>
    </location>
</feature>
<feature type="region of interest" description="Disordered" evidence="5">
    <location>
        <begin position="1"/>
        <end position="25"/>
    </location>
</feature>
<keyword evidence="3 6" id="KW-1133">Transmembrane helix</keyword>
<evidence type="ECO:0000313" key="7">
    <source>
        <dbReference type="EMBL" id="RKP25489.1"/>
    </source>
</evidence>
<gene>
    <name evidence="7" type="ORF">SYNPS1DRAFT_28782</name>
</gene>
<evidence type="ECO:0000313" key="8">
    <source>
        <dbReference type="Proteomes" id="UP000278143"/>
    </source>
</evidence>
<feature type="compositionally biased region" description="Polar residues" evidence="5">
    <location>
        <begin position="77"/>
        <end position="87"/>
    </location>
</feature>
<keyword evidence="2 6" id="KW-0812">Transmembrane</keyword>
<dbReference type="Gene3D" id="1.50.40.10">
    <property type="entry name" value="Mitochondrial carrier domain"/>
    <property type="match status" value="1"/>
</dbReference>
<feature type="region of interest" description="Disordered" evidence="5">
    <location>
        <begin position="54"/>
        <end position="87"/>
    </location>
</feature>
<keyword evidence="4 6" id="KW-0472">Membrane</keyword>
<dbReference type="GO" id="GO:0016020">
    <property type="term" value="C:membrane"/>
    <property type="evidence" value="ECO:0007669"/>
    <property type="project" value="UniProtKB-SubCell"/>
</dbReference>
<dbReference type="InterPro" id="IPR018108">
    <property type="entry name" value="MCP_transmembrane"/>
</dbReference>
<dbReference type="OrthoDB" id="1924968at2759"/>
<name>A0A4V1J1L6_9FUNG</name>
<evidence type="ECO:0000256" key="3">
    <source>
        <dbReference type="ARBA" id="ARBA00022989"/>
    </source>
</evidence>
<feature type="compositionally biased region" description="Low complexity" evidence="5">
    <location>
        <begin position="16"/>
        <end position="25"/>
    </location>
</feature>
<evidence type="ECO:0000256" key="1">
    <source>
        <dbReference type="ARBA" id="ARBA00004141"/>
    </source>
</evidence>